<evidence type="ECO:0000313" key="2">
    <source>
        <dbReference type="EMBL" id="NMM45202.1"/>
    </source>
</evidence>
<dbReference type="PANTHER" id="PTHR33608:SF6">
    <property type="entry name" value="BLL2464 PROTEIN"/>
    <property type="match status" value="1"/>
</dbReference>
<gene>
    <name evidence="2" type="ORF">HH303_11980</name>
</gene>
<organism evidence="2 3">
    <name type="scientific">Pacificispira spongiicola</name>
    <dbReference type="NCBI Taxonomy" id="2729598"/>
    <lineage>
        <taxon>Bacteria</taxon>
        <taxon>Pseudomonadati</taxon>
        <taxon>Pseudomonadota</taxon>
        <taxon>Alphaproteobacteria</taxon>
        <taxon>Rhodospirillales</taxon>
        <taxon>Rhodospirillaceae</taxon>
        <taxon>Pacificispira</taxon>
    </lineage>
</organism>
<reference evidence="2 3" key="1">
    <citation type="submission" date="2020-04" db="EMBL/GenBank/DDBJ databases">
        <title>Rhodospirillaceae bacterium KN72 isolated from deep sea.</title>
        <authorList>
            <person name="Zhang D.-C."/>
        </authorList>
    </citation>
    <scope>NUCLEOTIDE SEQUENCE [LARGE SCALE GENOMIC DNA]</scope>
    <source>
        <strain evidence="2 3">KN72</strain>
    </source>
</reference>
<feature type="domain" description="DUF58" evidence="1">
    <location>
        <begin position="64"/>
        <end position="271"/>
    </location>
</feature>
<evidence type="ECO:0000259" key="1">
    <source>
        <dbReference type="Pfam" id="PF01882"/>
    </source>
</evidence>
<name>A0A7Y0HGQ9_9PROT</name>
<dbReference type="EMBL" id="JABBNT010000003">
    <property type="protein sequence ID" value="NMM45202.1"/>
    <property type="molecule type" value="Genomic_DNA"/>
</dbReference>
<evidence type="ECO:0000313" key="3">
    <source>
        <dbReference type="Proteomes" id="UP000539372"/>
    </source>
</evidence>
<accession>A0A7Y0HGQ9</accession>
<dbReference type="AlphaFoldDB" id="A0A7Y0HGQ9"/>
<dbReference type="Pfam" id="PF01882">
    <property type="entry name" value="DUF58"/>
    <property type="match status" value="1"/>
</dbReference>
<protein>
    <submittedName>
        <fullName evidence="2">DUF58 domain-containing protein</fullName>
    </submittedName>
</protein>
<dbReference type="Proteomes" id="UP000539372">
    <property type="component" value="Unassembled WGS sequence"/>
</dbReference>
<dbReference type="PANTHER" id="PTHR33608">
    <property type="entry name" value="BLL2464 PROTEIN"/>
    <property type="match status" value="1"/>
</dbReference>
<keyword evidence="3" id="KW-1185">Reference proteome</keyword>
<sequence>MPRPPQTPPETTDNGLAPGDVARAEAMGEGLPALLVAAEQVAATVAQGVHGRRRVGTGEAFWQYRPHGSHDSATAVDWRRSARSDDLFVRETEWEASQSVWVWSDRSPSMAYTGGKDRPAKADRAMLLMLAACSALLRGGERVGLIGMDRRASGGRAGLKHIVERLITHASADLPESAAGLPPSVDLPRHCQGLIFSDFLGPVEDWERRFAEFSEQRVGGLAVQVLDPAEETLPFRGRARFEGLEGEGDYVAEKVETLRPGYRSRLAAHRDALRHAARSAGWELLVHHTDRPAEQALMSIYVALARWGG</sequence>
<dbReference type="InterPro" id="IPR002881">
    <property type="entry name" value="DUF58"/>
</dbReference>
<proteinExistence type="predicted"/>
<comment type="caution">
    <text evidence="2">The sequence shown here is derived from an EMBL/GenBank/DDBJ whole genome shotgun (WGS) entry which is preliminary data.</text>
</comment>